<dbReference type="InterPro" id="IPR013087">
    <property type="entry name" value="Znf_C2H2_type"/>
</dbReference>
<reference evidence="10" key="1">
    <citation type="journal article" date="2020" name="Stud. Mycol.">
        <title>101 Dothideomycetes genomes: a test case for predicting lifestyles and emergence of pathogens.</title>
        <authorList>
            <person name="Haridas S."/>
            <person name="Albert R."/>
            <person name="Binder M."/>
            <person name="Bloem J."/>
            <person name="Labutti K."/>
            <person name="Salamov A."/>
            <person name="Andreopoulos B."/>
            <person name="Baker S."/>
            <person name="Barry K."/>
            <person name="Bills G."/>
            <person name="Bluhm B."/>
            <person name="Cannon C."/>
            <person name="Castanera R."/>
            <person name="Culley D."/>
            <person name="Daum C."/>
            <person name="Ezra D."/>
            <person name="Gonzalez J."/>
            <person name="Henrissat B."/>
            <person name="Kuo A."/>
            <person name="Liang C."/>
            <person name="Lipzen A."/>
            <person name="Lutzoni F."/>
            <person name="Magnuson J."/>
            <person name="Mondo S."/>
            <person name="Nolan M."/>
            <person name="Ohm R."/>
            <person name="Pangilinan J."/>
            <person name="Park H.-J."/>
            <person name="Ramirez L."/>
            <person name="Alfaro M."/>
            <person name="Sun H."/>
            <person name="Tritt A."/>
            <person name="Yoshinaga Y."/>
            <person name="Zwiers L.-H."/>
            <person name="Turgeon B."/>
            <person name="Goodwin S."/>
            <person name="Spatafora J."/>
            <person name="Crous P."/>
            <person name="Grigoriev I."/>
        </authorList>
    </citation>
    <scope>NUCLEOTIDE SEQUENCE</scope>
    <source>
        <strain evidence="10">CBS 116435</strain>
    </source>
</reference>
<name>A0A9P4UMJ1_9PEZI</name>
<evidence type="ECO:0000256" key="1">
    <source>
        <dbReference type="ARBA" id="ARBA00004123"/>
    </source>
</evidence>
<dbReference type="Proteomes" id="UP000799441">
    <property type="component" value="Unassembled WGS sequence"/>
</dbReference>
<dbReference type="InterPro" id="IPR036236">
    <property type="entry name" value="Znf_C2H2_sf"/>
</dbReference>
<proteinExistence type="predicted"/>
<keyword evidence="7" id="KW-0539">Nucleus</keyword>
<feature type="non-terminal residue" evidence="10">
    <location>
        <position position="1"/>
    </location>
</feature>
<dbReference type="PROSITE" id="PS00028">
    <property type="entry name" value="ZINC_FINGER_C2H2_1"/>
    <property type="match status" value="5"/>
</dbReference>
<feature type="domain" description="C2H2-type" evidence="9">
    <location>
        <begin position="16"/>
        <end position="45"/>
    </location>
</feature>
<evidence type="ECO:0000256" key="3">
    <source>
        <dbReference type="ARBA" id="ARBA00022771"/>
    </source>
</evidence>
<dbReference type="Pfam" id="PF00096">
    <property type="entry name" value="zf-C2H2"/>
    <property type="match status" value="4"/>
</dbReference>
<dbReference type="PANTHER" id="PTHR46179">
    <property type="entry name" value="ZINC FINGER PROTEIN"/>
    <property type="match status" value="1"/>
</dbReference>
<dbReference type="PANTHER" id="PTHR46179:SF13">
    <property type="entry name" value="C2H2-TYPE DOMAIN-CONTAINING PROTEIN"/>
    <property type="match status" value="1"/>
</dbReference>
<keyword evidence="5" id="KW-0805">Transcription regulation</keyword>
<evidence type="ECO:0000256" key="6">
    <source>
        <dbReference type="ARBA" id="ARBA00023163"/>
    </source>
</evidence>
<feature type="domain" description="C2H2-type" evidence="9">
    <location>
        <begin position="46"/>
        <end position="76"/>
    </location>
</feature>
<gene>
    <name evidence="10" type="ORF">K431DRAFT_189009</name>
</gene>
<organism evidence="10 11">
    <name type="scientific">Polychaeton citri CBS 116435</name>
    <dbReference type="NCBI Taxonomy" id="1314669"/>
    <lineage>
        <taxon>Eukaryota</taxon>
        <taxon>Fungi</taxon>
        <taxon>Dikarya</taxon>
        <taxon>Ascomycota</taxon>
        <taxon>Pezizomycotina</taxon>
        <taxon>Dothideomycetes</taxon>
        <taxon>Dothideomycetidae</taxon>
        <taxon>Capnodiales</taxon>
        <taxon>Capnodiaceae</taxon>
        <taxon>Polychaeton</taxon>
    </lineage>
</organism>
<dbReference type="GO" id="GO:0005634">
    <property type="term" value="C:nucleus"/>
    <property type="evidence" value="ECO:0007669"/>
    <property type="project" value="UniProtKB-SubCell"/>
</dbReference>
<comment type="caution">
    <text evidence="10">The sequence shown here is derived from an EMBL/GenBank/DDBJ whole genome shotgun (WGS) entry which is preliminary data.</text>
</comment>
<evidence type="ECO:0000256" key="5">
    <source>
        <dbReference type="ARBA" id="ARBA00023015"/>
    </source>
</evidence>
<dbReference type="AlphaFoldDB" id="A0A9P4UMJ1"/>
<dbReference type="PROSITE" id="PS50157">
    <property type="entry name" value="ZINC_FINGER_C2H2_2"/>
    <property type="match status" value="6"/>
</dbReference>
<keyword evidence="6" id="KW-0804">Transcription</keyword>
<dbReference type="Gene3D" id="3.30.160.60">
    <property type="entry name" value="Classic Zinc Finger"/>
    <property type="match status" value="4"/>
</dbReference>
<evidence type="ECO:0000256" key="2">
    <source>
        <dbReference type="ARBA" id="ARBA00022723"/>
    </source>
</evidence>
<feature type="domain" description="C2H2-type" evidence="9">
    <location>
        <begin position="258"/>
        <end position="288"/>
    </location>
</feature>
<dbReference type="InterPro" id="IPR051061">
    <property type="entry name" value="Zinc_finger_trans_reg"/>
</dbReference>
<protein>
    <recommendedName>
        <fullName evidence="9">C2H2-type domain-containing protein</fullName>
    </recommendedName>
</protein>
<feature type="domain" description="C2H2-type" evidence="9">
    <location>
        <begin position="77"/>
        <end position="114"/>
    </location>
</feature>
<comment type="subcellular location">
    <subcellularLocation>
        <location evidence="1">Nucleus</location>
    </subcellularLocation>
</comment>
<evidence type="ECO:0000259" key="9">
    <source>
        <dbReference type="PROSITE" id="PS50157"/>
    </source>
</evidence>
<accession>A0A9P4UMJ1</accession>
<evidence type="ECO:0000256" key="8">
    <source>
        <dbReference type="PROSITE-ProRule" id="PRU00042"/>
    </source>
</evidence>
<dbReference type="SMART" id="SM00355">
    <property type="entry name" value="ZnF_C2H2"/>
    <property type="match status" value="10"/>
</dbReference>
<evidence type="ECO:0000313" key="10">
    <source>
        <dbReference type="EMBL" id="KAF2718005.1"/>
    </source>
</evidence>
<dbReference type="OrthoDB" id="4748970at2759"/>
<feature type="domain" description="C2H2-type" evidence="9">
    <location>
        <begin position="115"/>
        <end position="145"/>
    </location>
</feature>
<dbReference type="EMBL" id="MU003832">
    <property type="protein sequence ID" value="KAF2718005.1"/>
    <property type="molecule type" value="Genomic_DNA"/>
</dbReference>
<dbReference type="GO" id="GO:0006357">
    <property type="term" value="P:regulation of transcription by RNA polymerase II"/>
    <property type="evidence" value="ECO:0007669"/>
    <property type="project" value="TreeGrafter"/>
</dbReference>
<dbReference type="SUPFAM" id="SSF57667">
    <property type="entry name" value="beta-beta-alpha zinc fingers"/>
    <property type="match status" value="3"/>
</dbReference>
<sequence length="428" mass="48260">TSVTSTKTTSKRPKRYICYFEGCDKAYDRPVRLEVHIRSHTNDRCIQCPEPGCDKAFFKSEHLKQHQKDKHSDDREYICTYKVIVDGIEQECGKGFTTGTKFRRHVAMHEEKEATRCPEPGCGKEFRKQDTLQRHIMKDHLKQDSFRCTLLVPLNSGSSTEECGQMFPTPTQLKTHQNRIHLKNRHICTLCSPHAPPNGDLTISDDVVAFATHSELLAHSKIVHPPTCADCGAVCDSNKALRAHMDIQHTSVDDRKKFPCTFEGCGKSFTKNGNLKVHIATVHNKTRHFVCGEYDLQESQKVSAEWDGQGCGQALSTKAALEEHVRTQHLHLPQSIRPARLKRIIKKESNFEQDSMLLDLPTTQFGVQAGDQNTRTALSMLTGSGYEEARPITCLVSTCQARFKTDYALGQHLEMTHGWNVDDAGEAI</sequence>
<keyword evidence="2" id="KW-0479">Metal-binding</keyword>
<feature type="domain" description="C2H2-type" evidence="9">
    <location>
        <begin position="146"/>
        <end position="186"/>
    </location>
</feature>
<keyword evidence="3 8" id="KW-0863">Zinc-finger</keyword>
<evidence type="ECO:0000256" key="4">
    <source>
        <dbReference type="ARBA" id="ARBA00022833"/>
    </source>
</evidence>
<feature type="non-terminal residue" evidence="10">
    <location>
        <position position="428"/>
    </location>
</feature>
<evidence type="ECO:0000256" key="7">
    <source>
        <dbReference type="ARBA" id="ARBA00023242"/>
    </source>
</evidence>
<evidence type="ECO:0000313" key="11">
    <source>
        <dbReference type="Proteomes" id="UP000799441"/>
    </source>
</evidence>
<keyword evidence="11" id="KW-1185">Reference proteome</keyword>
<dbReference type="GO" id="GO:0008270">
    <property type="term" value="F:zinc ion binding"/>
    <property type="evidence" value="ECO:0007669"/>
    <property type="project" value="UniProtKB-KW"/>
</dbReference>
<keyword evidence="4" id="KW-0862">Zinc</keyword>